<dbReference type="InterPro" id="IPR055398">
    <property type="entry name" value="Rossmann-like_BshC"/>
</dbReference>
<evidence type="ECO:0000259" key="4">
    <source>
        <dbReference type="Pfam" id="PF24850"/>
    </source>
</evidence>
<proteinExistence type="inferred from homology"/>
<name>A0ABR8ZG58_9FLAO</name>
<reference evidence="5 6" key="1">
    <citation type="submission" date="2020-09" db="EMBL/GenBank/DDBJ databases">
        <title>Genome seq and assembly of Chryseobacterium sp.</title>
        <authorList>
            <person name="Chhetri G."/>
        </authorList>
    </citation>
    <scope>NUCLEOTIDE SEQUENCE [LARGE SCALE GENOMIC DNA]</scope>
    <source>
        <strain evidence="5 6">GCR10</strain>
    </source>
</reference>
<dbReference type="RefSeq" id="WP_191738056.1">
    <property type="nucleotide sequence ID" value="NZ_JACYFS010000008.1"/>
</dbReference>
<accession>A0ABR8ZG58</accession>
<feature type="domain" description="Bacillithiol biosynthesis BshC C-terminal coiled-coil" evidence="4">
    <location>
        <begin position="373"/>
        <end position="526"/>
    </location>
</feature>
<evidence type="ECO:0000256" key="2">
    <source>
        <dbReference type="HAMAP-Rule" id="MF_01867"/>
    </source>
</evidence>
<organism evidence="5 6">
    <name type="scientific">Chryseobacterium caseinilyticum</name>
    <dbReference type="NCBI Taxonomy" id="2771428"/>
    <lineage>
        <taxon>Bacteria</taxon>
        <taxon>Pseudomonadati</taxon>
        <taxon>Bacteroidota</taxon>
        <taxon>Flavobacteriia</taxon>
        <taxon>Flavobacteriales</taxon>
        <taxon>Weeksellaceae</taxon>
        <taxon>Chryseobacterium group</taxon>
        <taxon>Chryseobacterium</taxon>
    </lineage>
</organism>
<dbReference type="Proteomes" id="UP000637299">
    <property type="component" value="Unassembled WGS sequence"/>
</dbReference>
<evidence type="ECO:0000259" key="3">
    <source>
        <dbReference type="Pfam" id="PF10079"/>
    </source>
</evidence>
<keyword evidence="6" id="KW-1185">Reference proteome</keyword>
<dbReference type="InterPro" id="IPR011199">
    <property type="entry name" value="Bacillithiol_biosynth_BshC"/>
</dbReference>
<keyword evidence="1 2" id="KW-0436">Ligase</keyword>
<gene>
    <name evidence="2 5" type="primary">bshC</name>
    <name evidence="5" type="ORF">IC610_17870</name>
</gene>
<feature type="domain" description="Bacillithiol biosynthesis BshC N-terminal Rossmann-like" evidence="3">
    <location>
        <begin position="16"/>
        <end position="370"/>
    </location>
</feature>
<evidence type="ECO:0000256" key="1">
    <source>
        <dbReference type="ARBA" id="ARBA00022598"/>
    </source>
</evidence>
<comment type="similarity">
    <text evidence="2">Belongs to the BshC family.</text>
</comment>
<dbReference type="NCBIfam" id="TIGR03998">
    <property type="entry name" value="thiol_BshC"/>
    <property type="match status" value="1"/>
</dbReference>
<dbReference type="EMBL" id="JACYFS010000008">
    <property type="protein sequence ID" value="MBD8084278.1"/>
    <property type="molecule type" value="Genomic_DNA"/>
</dbReference>
<dbReference type="EC" id="6.-.-.-" evidence="2"/>
<comment type="caution">
    <text evidence="5">The sequence shown here is derived from an EMBL/GenBank/DDBJ whole genome shotgun (WGS) entry which is preliminary data.</text>
</comment>
<dbReference type="InterPro" id="IPR055399">
    <property type="entry name" value="CC_BshC"/>
</dbReference>
<dbReference type="HAMAP" id="MF_01867">
    <property type="entry name" value="BshC"/>
    <property type="match status" value="1"/>
</dbReference>
<protein>
    <recommendedName>
        <fullName evidence="2">Putative cysteine ligase BshC</fullName>
        <ecNumber evidence="2">6.-.-.-</ecNumber>
    </recommendedName>
</protein>
<dbReference type="Pfam" id="PF24850">
    <property type="entry name" value="CC_BshC"/>
    <property type="match status" value="1"/>
</dbReference>
<evidence type="ECO:0000313" key="6">
    <source>
        <dbReference type="Proteomes" id="UP000637299"/>
    </source>
</evidence>
<dbReference type="Pfam" id="PF10079">
    <property type="entry name" value="Rossmann-like_BshC"/>
    <property type="match status" value="1"/>
</dbReference>
<sequence>MRTLKTLDFKNIESIPQLIKDFVGSQIEGFEEYTFSKNNFQKQIQNKKASFSDEQRQILFDELNAQLSDLKLSDLQKRNLDLIKNSETFTITTGHQLNLFTGPAFFIYKILQTVKTCVYLKEHFPEQNFVPVYWMASEDHDFAEINHFKTKNGFYEINEKSGGVVGKIKLTDTHFISEFESEFKDHIFGTELILMLKEAYQSGKTLTESIKILVNRLFSEYGLLIIDGDSKALKAQMTGIFKDEILNSSLNKKSKEKVDFLTEKYGKVQVNPRDINLFYLSETRNRIDPFQDKFLVNDTEISLSGDEIVAELNSFPEKFSPNALTRPVYQEKILPNLAYIGGNAEIMYWLELKDYFDSLQIPFPILIPRNSMVFVDGKVLGKIDHLDLNIEDFFGNFTKVINRKILDDNEILKTLNEKEKLLKSHFENLKLLAEKAEKSFGNMVKGEEVRQMKSFDRLRKRLLKAEKIKQGELLDRLETLFMEINPAKIWQERVLNFSVFFADHGTQWIETCYREMDVTESKLIIVAI</sequence>
<evidence type="ECO:0000313" key="5">
    <source>
        <dbReference type="EMBL" id="MBD8084278.1"/>
    </source>
</evidence>